<feature type="non-terminal residue" evidence="1">
    <location>
        <position position="132"/>
    </location>
</feature>
<comment type="caution">
    <text evidence="1">The sequence shown here is derived from an EMBL/GenBank/DDBJ whole genome shotgun (WGS) entry which is preliminary data.</text>
</comment>
<proteinExistence type="predicted"/>
<protein>
    <submittedName>
        <fullName evidence="1">Uncharacterized protein</fullName>
    </submittedName>
</protein>
<organism evidence="1">
    <name type="scientific">marine sediment metagenome</name>
    <dbReference type="NCBI Taxonomy" id="412755"/>
    <lineage>
        <taxon>unclassified sequences</taxon>
        <taxon>metagenomes</taxon>
        <taxon>ecological metagenomes</taxon>
    </lineage>
</organism>
<accession>X0T200</accession>
<evidence type="ECO:0000313" key="1">
    <source>
        <dbReference type="EMBL" id="GAF82207.1"/>
    </source>
</evidence>
<sequence>MAIRFLNNLDLTTNEIQNVAAQNLASNPAGYAGQFIFNTTSNSFNVYNGTSWIVLDGSGDISGVTAGAGLSGGGTSGNVTVAVDYDGADNIILAAADGTALTLATTDRVMISDATDDNVKYANLSQLSAAIG</sequence>
<dbReference type="EMBL" id="BARS01004696">
    <property type="protein sequence ID" value="GAF82207.1"/>
    <property type="molecule type" value="Genomic_DNA"/>
</dbReference>
<name>X0T200_9ZZZZ</name>
<gene>
    <name evidence="1" type="ORF">S01H1_09191</name>
</gene>
<reference evidence="1" key="1">
    <citation type="journal article" date="2014" name="Front. Microbiol.">
        <title>High frequency of phylogenetically diverse reductive dehalogenase-homologous genes in deep subseafloor sedimentary metagenomes.</title>
        <authorList>
            <person name="Kawai M."/>
            <person name="Futagami T."/>
            <person name="Toyoda A."/>
            <person name="Takaki Y."/>
            <person name="Nishi S."/>
            <person name="Hori S."/>
            <person name="Arai W."/>
            <person name="Tsubouchi T."/>
            <person name="Morono Y."/>
            <person name="Uchiyama I."/>
            <person name="Ito T."/>
            <person name="Fujiyama A."/>
            <person name="Inagaki F."/>
            <person name="Takami H."/>
        </authorList>
    </citation>
    <scope>NUCLEOTIDE SEQUENCE</scope>
    <source>
        <strain evidence="1">Expedition CK06-06</strain>
    </source>
</reference>
<dbReference type="AlphaFoldDB" id="X0T200"/>